<dbReference type="EMBL" id="CAINUL010000002">
    <property type="protein sequence ID" value="CAD0108389.1"/>
    <property type="molecule type" value="Genomic_DNA"/>
</dbReference>
<reference evidence="2" key="1">
    <citation type="submission" date="2020-06" db="EMBL/GenBank/DDBJ databases">
        <authorList>
            <person name="Onetto C."/>
        </authorList>
    </citation>
    <scope>NUCLEOTIDE SEQUENCE</scope>
</reference>
<sequence length="199" mass="22234">MQHWNKFTSNAIAVFALIVTAYASISSIPTTSSDNKTFLAPLIETCPPGSTSCGKVPGKYLVLLRQDYTPSAPLSYIATHLHLHPIKEWGLEWIGTDNYIASNVSLYSIDLLRRDLGVEEIDEGCWFQMSLVDVCRDPKLSAEEQKQCDEGKEVVVVDCGETSLLWLTEKEKEDCVEQKRLVSLLEDHGQGEISVKDEL</sequence>
<evidence type="ECO:0000313" key="3">
    <source>
        <dbReference type="Proteomes" id="UP000745764"/>
    </source>
</evidence>
<feature type="chain" id="PRO_5040492682" evidence="1">
    <location>
        <begin position="24"/>
        <end position="199"/>
    </location>
</feature>
<gene>
    <name evidence="2" type="ORF">AWRI4620_LOCUS2644</name>
</gene>
<accession>A0A9N8KB09</accession>
<dbReference type="AlphaFoldDB" id="A0A9N8KB09"/>
<proteinExistence type="predicted"/>
<organism evidence="2 3">
    <name type="scientific">Aureobasidium uvarum</name>
    <dbReference type="NCBI Taxonomy" id="2773716"/>
    <lineage>
        <taxon>Eukaryota</taxon>
        <taxon>Fungi</taxon>
        <taxon>Dikarya</taxon>
        <taxon>Ascomycota</taxon>
        <taxon>Pezizomycotina</taxon>
        <taxon>Dothideomycetes</taxon>
        <taxon>Dothideomycetidae</taxon>
        <taxon>Dothideales</taxon>
        <taxon>Saccotheciaceae</taxon>
        <taxon>Aureobasidium</taxon>
    </lineage>
</organism>
<dbReference type="OrthoDB" id="3899402at2759"/>
<evidence type="ECO:0000313" key="2">
    <source>
        <dbReference type="EMBL" id="CAD0108389.1"/>
    </source>
</evidence>
<feature type="signal peptide" evidence="1">
    <location>
        <begin position="1"/>
        <end position="23"/>
    </location>
</feature>
<keyword evidence="1" id="KW-0732">Signal</keyword>
<protein>
    <submittedName>
        <fullName evidence="2">Uncharacterized protein</fullName>
    </submittedName>
</protein>
<dbReference type="Proteomes" id="UP000745764">
    <property type="component" value="Unassembled WGS sequence"/>
</dbReference>
<name>A0A9N8KB09_9PEZI</name>
<comment type="caution">
    <text evidence="2">The sequence shown here is derived from an EMBL/GenBank/DDBJ whole genome shotgun (WGS) entry which is preliminary data.</text>
</comment>
<evidence type="ECO:0000256" key="1">
    <source>
        <dbReference type="SAM" id="SignalP"/>
    </source>
</evidence>
<keyword evidence="3" id="KW-1185">Reference proteome</keyword>